<dbReference type="InterPro" id="IPR029130">
    <property type="entry name" value="Acid_ceramidase_N"/>
</dbReference>
<dbReference type="STRING" id="181874.A0A409VG26"/>
<evidence type="ECO:0000256" key="1">
    <source>
        <dbReference type="ARBA" id="ARBA00011891"/>
    </source>
</evidence>
<feature type="region of interest" description="Disordered" evidence="2">
    <location>
        <begin position="1"/>
        <end position="31"/>
    </location>
</feature>
<evidence type="ECO:0000256" key="2">
    <source>
        <dbReference type="SAM" id="MobiDB-lite"/>
    </source>
</evidence>
<dbReference type="GO" id="GO:0017040">
    <property type="term" value="F:N-acylsphingosine amidohydrolase activity"/>
    <property type="evidence" value="ECO:0007669"/>
    <property type="project" value="UniProtKB-EC"/>
</dbReference>
<organism evidence="4 5">
    <name type="scientific">Panaeolus cyanescens</name>
    <dbReference type="NCBI Taxonomy" id="181874"/>
    <lineage>
        <taxon>Eukaryota</taxon>
        <taxon>Fungi</taxon>
        <taxon>Dikarya</taxon>
        <taxon>Basidiomycota</taxon>
        <taxon>Agaricomycotina</taxon>
        <taxon>Agaricomycetes</taxon>
        <taxon>Agaricomycetidae</taxon>
        <taxon>Agaricales</taxon>
        <taxon>Agaricineae</taxon>
        <taxon>Galeropsidaceae</taxon>
        <taxon>Panaeolus</taxon>
    </lineage>
</organism>
<dbReference type="AlphaFoldDB" id="A0A409VG26"/>
<name>A0A409VG26_9AGAR</name>
<dbReference type="Proteomes" id="UP000284842">
    <property type="component" value="Unassembled WGS sequence"/>
</dbReference>
<accession>A0A409VG26</accession>
<keyword evidence="5" id="KW-1185">Reference proteome</keyword>
<sequence>MPSRRAPRRQEEIQVLDSSSASSQSSHRRPPRIIALREPPPLYIVDLSLAPGERYTQICSDYRHEMEELVGIYDEILSMTSFPRFFAWIAKILLNKVYSKEETKEIKGISNITNIPLHLVVAYNTFLDLFSGCMSGGTRVKVPQAKDTRMMHFRNLDWDMEPLRDMIIRVEYVRGGTVVARGVTYAGYVGVLTGVREGLSISMNYRSRALSESHSSTFANRLHHLSLLLGKRPSIATHLRDILLAPGRLPGLDELSVLFKTTTASSCYVTFCTPSAVMIVEKDLGSAVTHVSDSFLAVTNHDAAVENWSATRWQDAMQKVKDMGIGGAREILEESLDRKECMCNLWSRKGGENARLSASDLKIWLRTYPIRNESTHFSCIMDPSVPGGGLVWVETCYPQ</sequence>
<dbReference type="InParanoid" id="A0A409VG26"/>
<dbReference type="PANTHER" id="PTHR28583:SF1">
    <property type="entry name" value="ACID CERAMIDASE"/>
    <property type="match status" value="1"/>
</dbReference>
<dbReference type="EMBL" id="NHTK01006070">
    <property type="protein sequence ID" value="PPQ65199.1"/>
    <property type="molecule type" value="Genomic_DNA"/>
</dbReference>
<evidence type="ECO:0000259" key="3">
    <source>
        <dbReference type="Pfam" id="PF15508"/>
    </source>
</evidence>
<feature type="domain" description="Acid ceramidase N-terminal" evidence="3">
    <location>
        <begin position="39"/>
        <end position="93"/>
    </location>
</feature>
<dbReference type="EC" id="3.5.1.23" evidence="1"/>
<evidence type="ECO:0000313" key="5">
    <source>
        <dbReference type="Proteomes" id="UP000284842"/>
    </source>
</evidence>
<evidence type="ECO:0000313" key="4">
    <source>
        <dbReference type="EMBL" id="PPQ65199.1"/>
    </source>
</evidence>
<gene>
    <name evidence="4" type="ORF">CVT24_011383</name>
</gene>
<comment type="caution">
    <text evidence="4">The sequence shown here is derived from an EMBL/GenBank/DDBJ whole genome shotgun (WGS) entry which is preliminary data.</text>
</comment>
<reference evidence="4 5" key="1">
    <citation type="journal article" date="2018" name="Evol. Lett.">
        <title>Horizontal gene cluster transfer increased hallucinogenic mushroom diversity.</title>
        <authorList>
            <person name="Reynolds H.T."/>
            <person name="Vijayakumar V."/>
            <person name="Gluck-Thaler E."/>
            <person name="Korotkin H.B."/>
            <person name="Matheny P.B."/>
            <person name="Slot J.C."/>
        </authorList>
    </citation>
    <scope>NUCLEOTIDE SEQUENCE [LARGE SCALE GENOMIC DNA]</scope>
    <source>
        <strain evidence="4 5">2629</strain>
    </source>
</reference>
<dbReference type="OrthoDB" id="5273684at2759"/>
<dbReference type="PANTHER" id="PTHR28583">
    <property type="entry name" value="ACID AMIDASE"/>
    <property type="match status" value="1"/>
</dbReference>
<protein>
    <recommendedName>
        <fullName evidence="1">ceramidase</fullName>
        <ecNumber evidence="1">3.5.1.23</ecNumber>
    </recommendedName>
</protein>
<proteinExistence type="predicted"/>
<dbReference type="Gene3D" id="3.60.60.10">
    <property type="entry name" value="Penicillin V Acylase, Chain A"/>
    <property type="match status" value="1"/>
</dbReference>
<dbReference type="Pfam" id="PF15508">
    <property type="entry name" value="NAAA-beta"/>
    <property type="match status" value="1"/>
</dbReference>